<dbReference type="VEuPathDB" id="AmoebaDB:NAEGRDRAFT_71997"/>
<dbReference type="SUPFAM" id="SSF52540">
    <property type="entry name" value="P-loop containing nucleoside triphosphate hydrolases"/>
    <property type="match status" value="1"/>
</dbReference>
<dbReference type="KEGG" id="ngr:NAEGRDRAFT_71997"/>
<evidence type="ECO:0000256" key="1">
    <source>
        <dbReference type="ARBA" id="ARBA00022723"/>
    </source>
</evidence>
<dbReference type="RefSeq" id="XP_002672962.1">
    <property type="nucleotide sequence ID" value="XM_002672916.1"/>
</dbReference>
<dbReference type="PRINTS" id="PR00318">
    <property type="entry name" value="GPROTEINA"/>
</dbReference>
<dbReference type="Gene3D" id="1.10.400.10">
    <property type="entry name" value="GI Alpha 1, domain 2-like"/>
    <property type="match status" value="1"/>
</dbReference>
<dbReference type="STRING" id="5762.D2VSM9"/>
<gene>
    <name evidence="7" type="ORF">NAEGRDRAFT_71997</name>
</gene>
<dbReference type="PANTHER" id="PTHR10218">
    <property type="entry name" value="GTP-BINDING PROTEIN ALPHA SUBUNIT"/>
    <property type="match status" value="1"/>
</dbReference>
<evidence type="ECO:0000256" key="2">
    <source>
        <dbReference type="ARBA" id="ARBA00022741"/>
    </source>
</evidence>
<dbReference type="SMART" id="SM00275">
    <property type="entry name" value="G_alpha"/>
    <property type="match status" value="1"/>
</dbReference>
<protein>
    <submittedName>
        <fullName evidence="7">Predicted protein</fullName>
    </submittedName>
</protein>
<dbReference type="GO" id="GO:0007188">
    <property type="term" value="P:adenylate cyclase-modulating G protein-coupled receptor signaling pathway"/>
    <property type="evidence" value="ECO:0007669"/>
    <property type="project" value="TreeGrafter"/>
</dbReference>
<dbReference type="Gene3D" id="3.40.50.300">
    <property type="entry name" value="P-loop containing nucleotide triphosphate hydrolases"/>
    <property type="match status" value="1"/>
</dbReference>
<dbReference type="PROSITE" id="PS51882">
    <property type="entry name" value="G_ALPHA"/>
    <property type="match status" value="1"/>
</dbReference>
<feature type="binding site" evidence="6">
    <location>
        <position position="37"/>
    </location>
    <ligand>
        <name>Mg(2+)</name>
        <dbReference type="ChEBI" id="CHEBI:18420"/>
    </ligand>
</feature>
<dbReference type="OrthoDB" id="5817230at2759"/>
<dbReference type="AlphaFoldDB" id="D2VSM9"/>
<dbReference type="Proteomes" id="UP000006671">
    <property type="component" value="Unassembled WGS sequence"/>
</dbReference>
<dbReference type="GO" id="GO:0005525">
    <property type="term" value="F:GTP binding"/>
    <property type="evidence" value="ECO:0007669"/>
    <property type="project" value="UniProtKB-KW"/>
</dbReference>
<dbReference type="GO" id="GO:0046872">
    <property type="term" value="F:metal ion binding"/>
    <property type="evidence" value="ECO:0007669"/>
    <property type="project" value="UniProtKB-KW"/>
</dbReference>
<evidence type="ECO:0000313" key="7">
    <source>
        <dbReference type="EMBL" id="EFC40218.1"/>
    </source>
</evidence>
<keyword evidence="4" id="KW-0807">Transducer</keyword>
<dbReference type="OMA" id="NSIFPEY"/>
<dbReference type="Pfam" id="PF00503">
    <property type="entry name" value="G-alpha"/>
    <property type="match status" value="1"/>
</dbReference>
<dbReference type="GO" id="GO:0001664">
    <property type="term" value="F:G protein-coupled receptor binding"/>
    <property type="evidence" value="ECO:0007669"/>
    <property type="project" value="TreeGrafter"/>
</dbReference>
<dbReference type="GeneID" id="8855812"/>
<dbReference type="GO" id="GO:0005737">
    <property type="term" value="C:cytoplasm"/>
    <property type="evidence" value="ECO:0007669"/>
    <property type="project" value="TreeGrafter"/>
</dbReference>
<proteinExistence type="predicted"/>
<dbReference type="InParanoid" id="D2VSM9"/>
<keyword evidence="6" id="KW-0460">Magnesium</keyword>
<evidence type="ECO:0000256" key="4">
    <source>
        <dbReference type="ARBA" id="ARBA00023224"/>
    </source>
</evidence>
<dbReference type="PANTHER" id="PTHR10218:SF302">
    <property type="entry name" value="GUANINE NUCLEOTIDE-BINDING PROTEIN ALPHA-5 SUBUNIT"/>
    <property type="match status" value="1"/>
</dbReference>
<accession>D2VSM9</accession>
<reference evidence="7 8" key="1">
    <citation type="journal article" date="2010" name="Cell">
        <title>The genome of Naegleria gruberi illuminates early eukaryotic versatility.</title>
        <authorList>
            <person name="Fritz-Laylin L.K."/>
            <person name="Prochnik S.E."/>
            <person name="Ginger M.L."/>
            <person name="Dacks J.B."/>
            <person name="Carpenter M.L."/>
            <person name="Field M.C."/>
            <person name="Kuo A."/>
            <person name="Paredez A."/>
            <person name="Chapman J."/>
            <person name="Pham J."/>
            <person name="Shu S."/>
            <person name="Neupane R."/>
            <person name="Cipriano M."/>
            <person name="Mancuso J."/>
            <person name="Tu H."/>
            <person name="Salamov A."/>
            <person name="Lindquist E."/>
            <person name="Shapiro H."/>
            <person name="Lucas S."/>
            <person name="Grigoriev I.V."/>
            <person name="Cande W.Z."/>
            <person name="Fulton C."/>
            <person name="Rokhsar D.S."/>
            <person name="Dawson S.C."/>
        </authorList>
    </citation>
    <scope>NUCLEOTIDE SEQUENCE [LARGE SCALE GENOMIC DNA]</scope>
    <source>
        <strain evidence="7 8">NEG-M</strain>
    </source>
</reference>
<dbReference type="EMBL" id="GG738894">
    <property type="protein sequence ID" value="EFC40218.1"/>
    <property type="molecule type" value="Genomic_DNA"/>
</dbReference>
<sequence>MKNKPSPPFTFFTGIVPSCSFINKSFVFLGTGECGKSSFARQLISNQVVVDKNLKIHSEHIQYSVLQNLVNITTNAQVRRNITGDDENIVKQLAHLVENYVDSHFERRHLEVLLKNCKNFIKLLKNPAVCDVIDNPELYPLLHLAGNHQYFFKNSERILLSNNYEPTIEDLARLQKKTVGIVNCGSTEFKNFKLTITDTGGQRNERKKWKHVISANPLPDAIFFMVSLSECFQYCYEDQNENRNHSQTKSCLFLSLSRICEKLRTSQSSEGFSHE</sequence>
<evidence type="ECO:0000256" key="3">
    <source>
        <dbReference type="ARBA" id="ARBA00023134"/>
    </source>
</evidence>
<evidence type="ECO:0000256" key="6">
    <source>
        <dbReference type="PIRSR" id="PIRSR601019-2"/>
    </source>
</evidence>
<organism evidence="8">
    <name type="scientific">Naegleria gruberi</name>
    <name type="common">Amoeba</name>
    <dbReference type="NCBI Taxonomy" id="5762"/>
    <lineage>
        <taxon>Eukaryota</taxon>
        <taxon>Discoba</taxon>
        <taxon>Heterolobosea</taxon>
        <taxon>Tetramitia</taxon>
        <taxon>Eutetramitia</taxon>
        <taxon>Vahlkampfiidae</taxon>
        <taxon>Naegleria</taxon>
    </lineage>
</organism>
<evidence type="ECO:0000256" key="5">
    <source>
        <dbReference type="PIRSR" id="PIRSR601019-1"/>
    </source>
</evidence>
<feature type="binding site" evidence="6">
    <location>
        <position position="178"/>
    </location>
    <ligand>
        <name>Mg(2+)</name>
        <dbReference type="ChEBI" id="CHEBI:18420"/>
    </ligand>
</feature>
<keyword evidence="3 5" id="KW-0342">GTP-binding</keyword>
<dbReference type="eggNOG" id="KOG0082">
    <property type="taxonomic scope" value="Eukaryota"/>
</dbReference>
<dbReference type="SUPFAM" id="SSF47895">
    <property type="entry name" value="Transducin (alpha subunit), insertion domain"/>
    <property type="match status" value="1"/>
</dbReference>
<feature type="binding site" evidence="5">
    <location>
        <begin position="198"/>
        <end position="202"/>
    </location>
    <ligand>
        <name>GTP</name>
        <dbReference type="ChEBI" id="CHEBI:37565"/>
    </ligand>
</feature>
<dbReference type="GO" id="GO:0003924">
    <property type="term" value="F:GTPase activity"/>
    <property type="evidence" value="ECO:0007669"/>
    <property type="project" value="InterPro"/>
</dbReference>
<keyword evidence="1 6" id="KW-0479">Metal-binding</keyword>
<keyword evidence="2 5" id="KW-0547">Nucleotide-binding</keyword>
<dbReference type="InterPro" id="IPR027417">
    <property type="entry name" value="P-loop_NTPase"/>
</dbReference>
<evidence type="ECO:0000313" key="8">
    <source>
        <dbReference type="Proteomes" id="UP000006671"/>
    </source>
</evidence>
<dbReference type="InterPro" id="IPR001019">
    <property type="entry name" value="Gprotein_alpha_su"/>
</dbReference>
<dbReference type="GO" id="GO:0031683">
    <property type="term" value="F:G-protein beta/gamma-subunit complex binding"/>
    <property type="evidence" value="ECO:0007669"/>
    <property type="project" value="InterPro"/>
</dbReference>
<dbReference type="InterPro" id="IPR011025">
    <property type="entry name" value="GproteinA_insert"/>
</dbReference>
<dbReference type="GO" id="GO:0005834">
    <property type="term" value="C:heterotrimeric G-protein complex"/>
    <property type="evidence" value="ECO:0007669"/>
    <property type="project" value="TreeGrafter"/>
</dbReference>
<name>D2VSM9_NAEGR</name>
<keyword evidence="8" id="KW-1185">Reference proteome</keyword>